<dbReference type="AlphaFoldDB" id="A0A0F9IXH8"/>
<protein>
    <recommendedName>
        <fullName evidence="1">Chorismate mutase domain-containing protein</fullName>
    </recommendedName>
</protein>
<dbReference type="SUPFAM" id="SSF48600">
    <property type="entry name" value="Chorismate mutase II"/>
    <property type="match status" value="1"/>
</dbReference>
<dbReference type="SMART" id="SM00830">
    <property type="entry name" value="CM_2"/>
    <property type="match status" value="1"/>
</dbReference>
<evidence type="ECO:0000259" key="1">
    <source>
        <dbReference type="PROSITE" id="PS51168"/>
    </source>
</evidence>
<dbReference type="InterPro" id="IPR036263">
    <property type="entry name" value="Chorismate_II_sf"/>
</dbReference>
<feature type="domain" description="Chorismate mutase" evidence="1">
    <location>
        <begin position="1"/>
        <end position="75"/>
    </location>
</feature>
<dbReference type="EMBL" id="LAZR01017932">
    <property type="protein sequence ID" value="KKL98405.1"/>
    <property type="molecule type" value="Genomic_DNA"/>
</dbReference>
<dbReference type="PROSITE" id="PS51168">
    <property type="entry name" value="CHORISMATE_MUT_2"/>
    <property type="match status" value="1"/>
</dbReference>
<evidence type="ECO:0000313" key="2">
    <source>
        <dbReference type="EMBL" id="KKL98405.1"/>
    </source>
</evidence>
<dbReference type="InterPro" id="IPR036979">
    <property type="entry name" value="CM_dom_sf"/>
</dbReference>
<reference evidence="2" key="1">
    <citation type="journal article" date="2015" name="Nature">
        <title>Complex archaea that bridge the gap between prokaryotes and eukaryotes.</title>
        <authorList>
            <person name="Spang A."/>
            <person name="Saw J.H."/>
            <person name="Jorgensen S.L."/>
            <person name="Zaremba-Niedzwiedzka K."/>
            <person name="Martijn J."/>
            <person name="Lind A.E."/>
            <person name="van Eijk R."/>
            <person name="Schleper C."/>
            <person name="Guy L."/>
            <person name="Ettema T.J."/>
        </authorList>
    </citation>
    <scope>NUCLEOTIDE SEQUENCE</scope>
</reference>
<comment type="caution">
    <text evidence="2">The sequence shown here is derived from an EMBL/GenBank/DDBJ whole genome shotgun (WGS) entry which is preliminary data.</text>
</comment>
<name>A0A0F9IXH8_9ZZZZ</name>
<dbReference type="Gene3D" id="1.20.59.10">
    <property type="entry name" value="Chorismate mutase"/>
    <property type="match status" value="1"/>
</dbReference>
<organism evidence="2">
    <name type="scientific">marine sediment metagenome</name>
    <dbReference type="NCBI Taxonomy" id="412755"/>
    <lineage>
        <taxon>unclassified sequences</taxon>
        <taxon>metagenomes</taxon>
        <taxon>ecological metagenomes</taxon>
    </lineage>
</organism>
<sequence>MTLKDTREQIDEIDEQIVPLLEKRLKLAKEIRKYKKEILDSNRENKILDKIKSEYIKDIYKTIFKNSKEVQRNLK</sequence>
<dbReference type="GO" id="GO:0046417">
    <property type="term" value="P:chorismate metabolic process"/>
    <property type="evidence" value="ECO:0007669"/>
    <property type="project" value="InterPro"/>
</dbReference>
<accession>A0A0F9IXH8</accession>
<dbReference type="InterPro" id="IPR002701">
    <property type="entry name" value="CM_II_prokaryot"/>
</dbReference>
<gene>
    <name evidence="2" type="ORF">LCGC14_1824770</name>
</gene>
<dbReference type="Pfam" id="PF01817">
    <property type="entry name" value="CM_2"/>
    <property type="match status" value="1"/>
</dbReference>
<proteinExistence type="predicted"/>
<dbReference type="GO" id="GO:0004106">
    <property type="term" value="F:chorismate mutase activity"/>
    <property type="evidence" value="ECO:0007669"/>
    <property type="project" value="InterPro"/>
</dbReference>